<proteinExistence type="predicted"/>
<dbReference type="EMBL" id="CP067393">
    <property type="protein sequence ID" value="QQP86556.1"/>
    <property type="molecule type" value="Genomic_DNA"/>
</dbReference>
<reference evidence="2 3" key="1">
    <citation type="submission" date="2021-01" db="EMBL/GenBank/DDBJ databases">
        <title>Entomomonas sp. F2A isolated from a house cricket (Acheta domesticus).</title>
        <authorList>
            <person name="Spergser J."/>
            <person name="Busse H.-J."/>
        </authorList>
    </citation>
    <scope>NUCLEOTIDE SEQUENCE [LARGE SCALE GENOMIC DNA]</scope>
    <source>
        <strain evidence="2 3">F2A</strain>
    </source>
</reference>
<organism evidence="2 3">
    <name type="scientific">Entomomonas asaccharolytica</name>
    <dbReference type="NCBI Taxonomy" id="2785331"/>
    <lineage>
        <taxon>Bacteria</taxon>
        <taxon>Pseudomonadati</taxon>
        <taxon>Pseudomonadota</taxon>
        <taxon>Gammaproteobacteria</taxon>
        <taxon>Pseudomonadales</taxon>
        <taxon>Pseudomonadaceae</taxon>
        <taxon>Entomomonas</taxon>
    </lineage>
</organism>
<evidence type="ECO:0000313" key="2">
    <source>
        <dbReference type="EMBL" id="QQP86556.1"/>
    </source>
</evidence>
<keyword evidence="3" id="KW-1185">Reference proteome</keyword>
<dbReference type="AlphaFoldDB" id="A0A974RXS7"/>
<dbReference type="Pfam" id="PF06889">
    <property type="entry name" value="DUF1266"/>
    <property type="match status" value="1"/>
</dbReference>
<protein>
    <submittedName>
        <fullName evidence="2">DUF1266 domain-containing protein</fullName>
    </submittedName>
</protein>
<feature type="domain" description="DUF1266" evidence="1">
    <location>
        <begin position="61"/>
        <end position="249"/>
    </location>
</feature>
<evidence type="ECO:0000259" key="1">
    <source>
        <dbReference type="Pfam" id="PF06889"/>
    </source>
</evidence>
<name>A0A974RXS7_9GAMM</name>
<dbReference type="RefSeq" id="WP_201094748.1">
    <property type="nucleotide sequence ID" value="NZ_CP067393.1"/>
</dbReference>
<accession>A0A974RXS7</accession>
<dbReference type="Proteomes" id="UP000595278">
    <property type="component" value="Chromosome"/>
</dbReference>
<gene>
    <name evidence="2" type="ORF">JHT90_04780</name>
</gene>
<evidence type="ECO:0000313" key="3">
    <source>
        <dbReference type="Proteomes" id="UP000595278"/>
    </source>
</evidence>
<sequence length="272" mass="31625">MDAKDFYTIADNNVLKFAEHTDLTEDEKWLVALGGIFSSLAGDNVNSIETGRSNQEIRESLRKNWLINDRATFEQAALRLAIGEKRDLYLSRLTMLRRFFDFFDNSNVAVKFVANFSPLLAMDWYQTRTKEDLRKIAREELELDRFAKSGSKKSEELFALLKNTNEWRKKLDKVGDYHQINDLVAWDAVCLVNLARCATQIHFIDRTEFVKYAGTIKKQVQAAYNSWNEAALGYLMGTFLWQYSENKAKTVIRTTCQYLEDPRTLVHTVKFK</sequence>
<dbReference type="InterPro" id="IPR009677">
    <property type="entry name" value="DUF1266"/>
</dbReference>
<dbReference type="KEGG" id="eaz:JHT90_04780"/>